<keyword evidence="1" id="KW-0968">Cytoplasmic vesicle</keyword>
<keyword evidence="1" id="KW-0472">Membrane</keyword>
<feature type="compositionally biased region" description="Basic and acidic residues" evidence="2">
    <location>
        <begin position="132"/>
        <end position="142"/>
    </location>
</feature>
<dbReference type="EMBL" id="JBBPBN010000004">
    <property type="protein sequence ID" value="KAK9040751.1"/>
    <property type="molecule type" value="Genomic_DNA"/>
</dbReference>
<feature type="region of interest" description="Disordered" evidence="2">
    <location>
        <begin position="100"/>
        <end position="149"/>
    </location>
</feature>
<keyword evidence="1" id="KW-0862">Zinc</keyword>
<comment type="function">
    <text evidence="1">Component of the coat protein complex II (COPII) which promotes the formation of transport vesicles from the endoplasmic reticulum (ER). The coat has two main functions, the physical deformation of the endoplasmic reticulum membrane into vesicles and the selection of cargo molecules.</text>
</comment>
<dbReference type="Gene3D" id="3.40.20.10">
    <property type="entry name" value="Severin"/>
    <property type="match status" value="1"/>
</dbReference>
<name>A0ABR2TTD5_9ROSI</name>
<sequence>MVAPCRLMHREGDTFEELPAYDLVIQSDTAIVLDHGTNVFIWMLNLQLMKQGVLQLWQLVEHLAAELTELRFLGPWILAFKEGSSQARYFVSRLISAHKDPPYRQEPTKQDKELVGKSKKIIADQRNASNAIEERNRGRQQDGEGQSAA</sequence>
<organism evidence="3 4">
    <name type="scientific">Hibiscus sabdariffa</name>
    <name type="common">roselle</name>
    <dbReference type="NCBI Taxonomy" id="183260"/>
    <lineage>
        <taxon>Eukaryota</taxon>
        <taxon>Viridiplantae</taxon>
        <taxon>Streptophyta</taxon>
        <taxon>Embryophyta</taxon>
        <taxon>Tracheophyta</taxon>
        <taxon>Spermatophyta</taxon>
        <taxon>Magnoliopsida</taxon>
        <taxon>eudicotyledons</taxon>
        <taxon>Gunneridae</taxon>
        <taxon>Pentapetalae</taxon>
        <taxon>rosids</taxon>
        <taxon>malvids</taxon>
        <taxon>Malvales</taxon>
        <taxon>Malvaceae</taxon>
        <taxon>Malvoideae</taxon>
        <taxon>Hibiscus</taxon>
    </lineage>
</organism>
<comment type="subcellular location">
    <subcellularLocation>
        <location evidence="1">Cytoplasmic vesicle</location>
        <location evidence="1">COPII-coated vesicle membrane</location>
        <topology evidence="1">Peripheral membrane protein</topology>
        <orientation evidence="1">Cytoplasmic side</orientation>
    </subcellularLocation>
    <subcellularLocation>
        <location evidence="1">Endoplasmic reticulum membrane</location>
        <topology evidence="1">Peripheral membrane protein</topology>
        <orientation evidence="1">Cytoplasmic side</orientation>
    </subcellularLocation>
</comment>
<proteinExistence type="inferred from homology"/>
<reference evidence="3 4" key="1">
    <citation type="journal article" date="2024" name="G3 (Bethesda)">
        <title>Genome assembly of Hibiscus sabdariffa L. provides insights into metabolisms of medicinal natural products.</title>
        <authorList>
            <person name="Kim T."/>
        </authorList>
    </citation>
    <scope>NUCLEOTIDE SEQUENCE [LARGE SCALE GENOMIC DNA]</scope>
    <source>
        <strain evidence="3">TK-2024</strain>
        <tissue evidence="3">Old leaves</tissue>
    </source>
</reference>
<keyword evidence="1" id="KW-0813">Transport</keyword>
<dbReference type="SUPFAM" id="SSF82754">
    <property type="entry name" value="C-terminal, gelsolin-like domain of Sec23/24"/>
    <property type="match status" value="1"/>
</dbReference>
<dbReference type="PANTHER" id="PTHR11141">
    <property type="entry name" value="PROTEIN TRANSPORT PROTEIN SEC23"/>
    <property type="match status" value="1"/>
</dbReference>
<evidence type="ECO:0000256" key="2">
    <source>
        <dbReference type="SAM" id="MobiDB-lite"/>
    </source>
</evidence>
<dbReference type="Proteomes" id="UP001396334">
    <property type="component" value="Unassembled WGS sequence"/>
</dbReference>
<keyword evidence="1" id="KW-0479">Metal-binding</keyword>
<comment type="similarity">
    <text evidence="1">Belongs to the SEC23/SEC24 family. SEC23 subfamily.</text>
</comment>
<comment type="caution">
    <text evidence="3">The sequence shown here is derived from an EMBL/GenBank/DDBJ whole genome shotgun (WGS) entry which is preliminary data.</text>
</comment>
<keyword evidence="1" id="KW-0931">ER-Golgi transport</keyword>
<dbReference type="InterPro" id="IPR036180">
    <property type="entry name" value="Gelsolin-like_dom_sf"/>
</dbReference>
<dbReference type="InterPro" id="IPR029006">
    <property type="entry name" value="ADF-H/Gelsolin-like_dom_sf"/>
</dbReference>
<keyword evidence="1" id="KW-0256">Endoplasmic reticulum</keyword>
<dbReference type="InterPro" id="IPR037364">
    <property type="entry name" value="Sec23"/>
</dbReference>
<protein>
    <recommendedName>
        <fullName evidence="1">Protein transport protein SEC23</fullName>
    </recommendedName>
</protein>
<evidence type="ECO:0000313" key="3">
    <source>
        <dbReference type="EMBL" id="KAK9040751.1"/>
    </source>
</evidence>
<keyword evidence="4" id="KW-1185">Reference proteome</keyword>
<dbReference type="PANTHER" id="PTHR11141:SF6">
    <property type="entry name" value="PROTEIN TRANSPORT PROTEIN SEC23 A"/>
    <property type="match status" value="1"/>
</dbReference>
<gene>
    <name evidence="3" type="ORF">V6N11_015891</name>
</gene>
<accession>A0ABR2TTD5</accession>
<keyword evidence="1" id="KW-0653">Protein transport</keyword>
<evidence type="ECO:0000256" key="1">
    <source>
        <dbReference type="RuleBase" id="RU365030"/>
    </source>
</evidence>
<evidence type="ECO:0000313" key="4">
    <source>
        <dbReference type="Proteomes" id="UP001396334"/>
    </source>
</evidence>
<keyword evidence="1" id="KW-0963">Cytoplasm</keyword>
<feature type="compositionally biased region" description="Basic and acidic residues" evidence="2">
    <location>
        <begin position="100"/>
        <end position="116"/>
    </location>
</feature>